<dbReference type="AlphaFoldDB" id="A0A7V4G8K1"/>
<sequence length="59" mass="6273">MLWEELSALFIGLWVSGWTLAGLWAVGKARAEAGMAPASARRRSRPESTATLAERGTAG</sequence>
<dbReference type="EMBL" id="DSXI01000349">
    <property type="protein sequence ID" value="HGS05261.1"/>
    <property type="molecule type" value="Genomic_DNA"/>
</dbReference>
<evidence type="ECO:0000313" key="3">
    <source>
        <dbReference type="EMBL" id="HGS05261.1"/>
    </source>
</evidence>
<accession>A0A7V4G8K1</accession>
<keyword evidence="2" id="KW-0472">Membrane</keyword>
<keyword evidence="2" id="KW-0812">Transmembrane</keyword>
<protein>
    <submittedName>
        <fullName evidence="3">Uncharacterized protein</fullName>
    </submittedName>
</protein>
<proteinExistence type="predicted"/>
<feature type="transmembrane region" description="Helical" evidence="2">
    <location>
        <begin position="6"/>
        <end position="26"/>
    </location>
</feature>
<evidence type="ECO:0000256" key="2">
    <source>
        <dbReference type="SAM" id="Phobius"/>
    </source>
</evidence>
<name>A0A7V4G8K1_9BACT</name>
<comment type="caution">
    <text evidence="3">The sequence shown here is derived from an EMBL/GenBank/DDBJ whole genome shotgun (WGS) entry which is preliminary data.</text>
</comment>
<reference evidence="3" key="1">
    <citation type="journal article" date="2020" name="mSystems">
        <title>Genome- and Community-Level Interaction Insights into Carbon Utilization and Element Cycling Functions of Hydrothermarchaeota in Hydrothermal Sediment.</title>
        <authorList>
            <person name="Zhou Z."/>
            <person name="Liu Y."/>
            <person name="Xu W."/>
            <person name="Pan J."/>
            <person name="Luo Z.H."/>
            <person name="Li M."/>
        </authorList>
    </citation>
    <scope>NUCLEOTIDE SEQUENCE [LARGE SCALE GENOMIC DNA]</scope>
    <source>
        <strain evidence="3">SpSt-548</strain>
    </source>
</reference>
<feature type="region of interest" description="Disordered" evidence="1">
    <location>
        <begin position="35"/>
        <end position="59"/>
    </location>
</feature>
<keyword evidence="2" id="KW-1133">Transmembrane helix</keyword>
<gene>
    <name evidence="3" type="ORF">ENT08_05910</name>
</gene>
<evidence type="ECO:0000256" key="1">
    <source>
        <dbReference type="SAM" id="MobiDB-lite"/>
    </source>
</evidence>
<organism evidence="3">
    <name type="scientific">Desulfobacca acetoxidans</name>
    <dbReference type="NCBI Taxonomy" id="60893"/>
    <lineage>
        <taxon>Bacteria</taxon>
        <taxon>Pseudomonadati</taxon>
        <taxon>Thermodesulfobacteriota</taxon>
        <taxon>Desulfobaccia</taxon>
        <taxon>Desulfobaccales</taxon>
        <taxon>Desulfobaccaceae</taxon>
        <taxon>Desulfobacca</taxon>
    </lineage>
</organism>